<dbReference type="Gene3D" id="3.40.50.720">
    <property type="entry name" value="NAD(P)-binding Rossmann-like Domain"/>
    <property type="match status" value="1"/>
</dbReference>
<evidence type="ECO:0000259" key="1">
    <source>
        <dbReference type="Pfam" id="PF01370"/>
    </source>
</evidence>
<organism evidence="2 3">
    <name type="scientific">Rhodococcus sovatensis</name>
    <dbReference type="NCBI Taxonomy" id="1805840"/>
    <lineage>
        <taxon>Bacteria</taxon>
        <taxon>Bacillati</taxon>
        <taxon>Actinomycetota</taxon>
        <taxon>Actinomycetes</taxon>
        <taxon>Mycobacteriales</taxon>
        <taxon>Nocardiaceae</taxon>
        <taxon>Rhodococcus</taxon>
    </lineage>
</organism>
<dbReference type="InterPro" id="IPR051783">
    <property type="entry name" value="NAD(P)-dependent_oxidoreduct"/>
</dbReference>
<dbReference type="PANTHER" id="PTHR48079:SF6">
    <property type="entry name" value="NAD(P)-BINDING DOMAIN-CONTAINING PROTEIN-RELATED"/>
    <property type="match status" value="1"/>
</dbReference>
<proteinExistence type="predicted"/>
<dbReference type="SUPFAM" id="SSF51735">
    <property type="entry name" value="NAD(P)-binding Rossmann-fold domains"/>
    <property type="match status" value="1"/>
</dbReference>
<reference evidence="2 3" key="1">
    <citation type="submission" date="2024-03" db="EMBL/GenBank/DDBJ databases">
        <title>Natural products discovery in diverse microorganisms through a two-stage MS feature dereplication strategy.</title>
        <authorList>
            <person name="Zhang R."/>
        </authorList>
    </citation>
    <scope>NUCLEOTIDE SEQUENCE [LARGE SCALE GENOMIC DNA]</scope>
    <source>
        <strain evidence="2 3">18930</strain>
    </source>
</reference>
<feature type="domain" description="NAD-dependent epimerase/dehydratase" evidence="1">
    <location>
        <begin position="6"/>
        <end position="172"/>
    </location>
</feature>
<sequence length="339" mass="36857">MPGLTVAVTGATGNLGTSVLQALSRDERVESIVGVSRRTPSWRAPKTTFVAADIADDDLVPIFSTADVVIHLAWRFQPTRDPVSTWNTNVIGALAVLQAVHRAGVRKLVTASSVGAYSPGPKSFPGVDEDWPTNGWPGSAYTREKAYLEQALDAFECGRPDISVVRMRPAFLFKRSAADEQRRLFGGPLVPRQLLRRWLIPVLPDLPGLTMQAVHSLDVGRAFAEAAVRDVHGAFNIAAEPILTPDILADFLSARLISLPTTVVRSVLAALWRLHLVPTSPGLFDAVLRIPVMDSERARTELDWHPEFSATEALAEFFEGNRSSSSVDTPPLAGNDVRL</sequence>
<dbReference type="InterPro" id="IPR001509">
    <property type="entry name" value="Epimerase_deHydtase"/>
</dbReference>
<evidence type="ECO:0000313" key="3">
    <source>
        <dbReference type="Proteomes" id="UP001432000"/>
    </source>
</evidence>
<dbReference type="Pfam" id="PF01370">
    <property type="entry name" value="Epimerase"/>
    <property type="match status" value="1"/>
</dbReference>
<keyword evidence="3" id="KW-1185">Reference proteome</keyword>
<dbReference type="Proteomes" id="UP001432000">
    <property type="component" value="Chromosome"/>
</dbReference>
<protein>
    <submittedName>
        <fullName evidence="2">NAD-dependent epimerase/dehydratase family protein</fullName>
    </submittedName>
</protein>
<dbReference type="PANTHER" id="PTHR48079">
    <property type="entry name" value="PROTEIN YEEZ"/>
    <property type="match status" value="1"/>
</dbReference>
<dbReference type="RefSeq" id="WP_338890200.1">
    <property type="nucleotide sequence ID" value="NZ_CP147846.1"/>
</dbReference>
<evidence type="ECO:0000313" key="2">
    <source>
        <dbReference type="EMBL" id="WXG69424.1"/>
    </source>
</evidence>
<dbReference type="InterPro" id="IPR036291">
    <property type="entry name" value="NAD(P)-bd_dom_sf"/>
</dbReference>
<dbReference type="EMBL" id="CP147846">
    <property type="protein sequence ID" value="WXG69424.1"/>
    <property type="molecule type" value="Genomic_DNA"/>
</dbReference>
<name>A0ABZ2PKA6_9NOCA</name>
<gene>
    <name evidence="2" type="ORF">WDS16_02360</name>
</gene>
<accession>A0ABZ2PKA6</accession>